<evidence type="ECO:0008006" key="3">
    <source>
        <dbReference type="Google" id="ProtNLM"/>
    </source>
</evidence>
<protein>
    <recommendedName>
        <fullName evidence="3">SnoaL-like domain-containing protein</fullName>
    </recommendedName>
</protein>
<dbReference type="EMBL" id="CP011454">
    <property type="protein sequence ID" value="AMW06018.1"/>
    <property type="molecule type" value="Genomic_DNA"/>
</dbReference>
<dbReference type="NCBIfam" id="TIGR02246">
    <property type="entry name" value="SgcJ/EcaC family oxidoreductase"/>
    <property type="match status" value="1"/>
</dbReference>
<dbReference type="Pfam" id="PF07366">
    <property type="entry name" value="SnoaL"/>
    <property type="match status" value="1"/>
</dbReference>
<sequence>MTSHPLQHFAERYTAAWCSQQPSQVAEFFAPDGVLTINGGTPSIGRDAITASAAAFMTAFPDLVVLLDALHDHDGRVCYDWTLIGTNTGPGGTGRAVRITGREAWRMHAQGTIADSVGSFDVAEYERQLHGR</sequence>
<evidence type="ECO:0000313" key="1">
    <source>
        <dbReference type="EMBL" id="AMW06018.1"/>
    </source>
</evidence>
<keyword evidence="2" id="KW-1185">Reference proteome</keyword>
<reference evidence="1 2" key="1">
    <citation type="journal article" date="2014" name="Proc. Natl. Acad. Sci. U.S.A.">
        <title>Functional type 2 photosynthetic reaction centers found in the rare bacterial phylum Gemmatimonadetes.</title>
        <authorList>
            <person name="Zeng Y."/>
            <person name="Feng F."/>
            <person name="Medova H."/>
            <person name="Dean J."/>
            <person name="Koblizek M."/>
        </authorList>
    </citation>
    <scope>NUCLEOTIDE SEQUENCE [LARGE SCALE GENOMIC DNA]</scope>
    <source>
        <strain evidence="1 2">AP64</strain>
    </source>
</reference>
<reference evidence="1 2" key="2">
    <citation type="journal article" date="2016" name="Environ. Microbiol. Rep.">
        <title>Metagenomic evidence for the presence of phototrophic Gemmatimonadetes bacteria in diverse environments.</title>
        <authorList>
            <person name="Zeng Y."/>
            <person name="Baumbach J."/>
            <person name="Barbosa E.G."/>
            <person name="Azevedo V."/>
            <person name="Zhang C."/>
            <person name="Koblizek M."/>
        </authorList>
    </citation>
    <scope>NUCLEOTIDE SEQUENCE [LARGE SCALE GENOMIC DNA]</scope>
    <source>
        <strain evidence="1 2">AP64</strain>
    </source>
</reference>
<dbReference type="GO" id="GO:0030638">
    <property type="term" value="P:polyketide metabolic process"/>
    <property type="evidence" value="ECO:0007669"/>
    <property type="project" value="InterPro"/>
</dbReference>
<dbReference type="eggNOG" id="ENOG5032WI1">
    <property type="taxonomic scope" value="Bacteria"/>
</dbReference>
<evidence type="ECO:0000313" key="2">
    <source>
        <dbReference type="Proteomes" id="UP000076404"/>
    </source>
</evidence>
<organism evidence="1 2">
    <name type="scientific">Gemmatimonas phototrophica</name>
    <dbReference type="NCBI Taxonomy" id="1379270"/>
    <lineage>
        <taxon>Bacteria</taxon>
        <taxon>Pseudomonadati</taxon>
        <taxon>Gemmatimonadota</taxon>
        <taxon>Gemmatimonadia</taxon>
        <taxon>Gemmatimonadales</taxon>
        <taxon>Gemmatimonadaceae</taxon>
        <taxon>Gemmatimonas</taxon>
    </lineage>
</organism>
<dbReference type="Gene3D" id="3.10.450.50">
    <property type="match status" value="1"/>
</dbReference>
<dbReference type="InterPro" id="IPR011944">
    <property type="entry name" value="Steroid_delta5-4_isomerase"/>
</dbReference>
<dbReference type="SUPFAM" id="SSF54427">
    <property type="entry name" value="NTF2-like"/>
    <property type="match status" value="1"/>
</dbReference>
<dbReference type="OrthoDB" id="125994at2"/>
<accession>A0A143BLY1</accession>
<dbReference type="Proteomes" id="UP000076404">
    <property type="component" value="Chromosome"/>
</dbReference>
<proteinExistence type="predicted"/>
<dbReference type="InterPro" id="IPR009959">
    <property type="entry name" value="Cyclase_SnoaL-like"/>
</dbReference>
<dbReference type="RefSeq" id="WP_026848247.1">
    <property type="nucleotide sequence ID" value="NZ_CP011454.1"/>
</dbReference>
<dbReference type="KEGG" id="gph:GEMMAAP_16945"/>
<dbReference type="AlphaFoldDB" id="A0A143BLY1"/>
<gene>
    <name evidence="1" type="ORF">GEMMAAP_16945</name>
</gene>
<dbReference type="STRING" id="1379270.GEMMAAP_16945"/>
<dbReference type="InterPro" id="IPR032710">
    <property type="entry name" value="NTF2-like_dom_sf"/>
</dbReference>
<name>A0A143BLY1_9BACT</name>